<dbReference type="InterPro" id="IPR019872">
    <property type="entry name" value="Sec-tRNA_Se_transferase"/>
</dbReference>
<evidence type="ECO:0000256" key="9">
    <source>
        <dbReference type="ARBA" id="ARBA00022884"/>
    </source>
</evidence>
<evidence type="ECO:0000256" key="17">
    <source>
        <dbReference type="ARBA" id="ARBA00048808"/>
    </source>
</evidence>
<evidence type="ECO:0000256" key="1">
    <source>
        <dbReference type="ARBA" id="ARBA00001933"/>
    </source>
</evidence>
<feature type="binding site" evidence="19">
    <location>
        <position position="115"/>
    </location>
    <ligand>
        <name>substrate</name>
    </ligand>
</feature>
<dbReference type="SUPFAM" id="SSF53383">
    <property type="entry name" value="PLP-dependent transferases"/>
    <property type="match status" value="1"/>
</dbReference>
<evidence type="ECO:0000256" key="13">
    <source>
        <dbReference type="ARBA" id="ARBA00026053"/>
    </source>
</evidence>
<dbReference type="PIRSF" id="PIRSF017689">
    <property type="entry name" value="SepSecS"/>
    <property type="match status" value="1"/>
</dbReference>
<feature type="modified residue" description="N6-(pyridoxal phosphate)lysine" evidence="20">
    <location>
        <position position="304"/>
    </location>
</feature>
<protein>
    <recommendedName>
        <fullName evidence="6 18">O-phosphoseryl-tRNA(Sec) selenium transferase</fullName>
        <ecNumber evidence="5 18">2.9.1.2</ecNumber>
    </recommendedName>
    <alternativeName>
        <fullName evidence="14 18">Selenocysteine synthase</fullName>
    </alternativeName>
    <alternativeName>
        <fullName evidence="15 18">Selenocysteinyl-tRNA(Sec) synthase</fullName>
    </alternativeName>
    <alternativeName>
        <fullName evidence="16 18">Sep-tRNA:Sec-tRNA synthase</fullName>
    </alternativeName>
</protein>
<evidence type="ECO:0000256" key="14">
    <source>
        <dbReference type="ARBA" id="ARBA00030669"/>
    </source>
</evidence>
<keyword evidence="7 18" id="KW-0820">tRNA-binding</keyword>
<sequence>MNLNNLKLHQKLVPENYLKLALEAQRCKEIQMKELLEKRKLPDVGWTEELIEYLIQQLAALDNNNFEHKIGLGEREARMASSKEISIKYLRKKLIIFFQELVIRRNYGFGHGIGRSGDLLEAQPKAVGSTIVAQLTNALVLDVMRLQGIKSVKCCFIVPMATGMTLTLCLLSLKKRRPSAKYVLWSRIDQKSCFKSITTAGLTPIIIDTVKRNGQDGLFTDLGKFEENLSSTDREEILCIMSTTSCFGPRNCDDIINLAGLAAKFDVPHVVNNAYGLQSTYLTHQLEQANNAGRVDLFVQSTDKNFMVPVGGAIVAGFEESPVHAVAKAYAGRASSSQSLDVLITLLCLGKTGYQDLVNQRKLNFVYLQKQLEEFAEKHHCLVIKAKGNPISLALELKTLPADVATKLGSMLFTRGVSGTRIVTKACNKTIDGFEFADWGSHESNLDCAYLTAAVSIGLKLPEIDAFIHKLQQCWQDIEKKTNKDTWQ</sequence>
<dbReference type="UniPathway" id="UPA00906">
    <property type="reaction ID" value="UER00898"/>
</dbReference>
<feature type="binding site" evidence="19">
    <location>
        <position position="480"/>
    </location>
    <ligand>
        <name>tRNA</name>
        <dbReference type="ChEBI" id="CHEBI:17843"/>
    </ligand>
</feature>
<evidence type="ECO:0000313" key="21">
    <source>
        <dbReference type="EnsemblMetazoa" id="GPAI038735-PA"/>
    </source>
</evidence>
<evidence type="ECO:0000256" key="4">
    <source>
        <dbReference type="ARBA" id="ARBA00007037"/>
    </source>
</evidence>
<feature type="binding site" evidence="19">
    <location>
        <position position="116"/>
    </location>
    <ligand>
        <name>substrate</name>
    </ligand>
</feature>
<proteinExistence type="inferred from homology"/>
<dbReference type="GO" id="GO:0001717">
    <property type="term" value="P:conversion of seryl-tRNAsec to selenocys-tRNAsec"/>
    <property type="evidence" value="ECO:0007669"/>
    <property type="project" value="UniProtKB-UniRule"/>
</dbReference>
<dbReference type="GO" id="GO:0000049">
    <property type="term" value="F:tRNA binding"/>
    <property type="evidence" value="ECO:0007669"/>
    <property type="project" value="UniProtKB-UniRule"/>
</dbReference>
<evidence type="ECO:0000256" key="18">
    <source>
        <dbReference type="PIRNR" id="PIRNR017689"/>
    </source>
</evidence>
<dbReference type="Proteomes" id="UP000092445">
    <property type="component" value="Unassembled WGS sequence"/>
</dbReference>
<keyword evidence="11 18" id="KW-0648">Protein biosynthesis</keyword>
<dbReference type="EnsemblMetazoa" id="GPAI038735-RA">
    <property type="protein sequence ID" value="GPAI038735-PA"/>
    <property type="gene ID" value="GPAI038735"/>
</dbReference>
<dbReference type="Gene3D" id="1.10.10.2160">
    <property type="match status" value="1"/>
</dbReference>
<comment type="subunit">
    <text evidence="13">Homotetramer formed by a catalytic dimer and a non-catalytic dimer serving as a binding platform that orients tRNASec for catalysis. Each tetramer binds the CCA ends of two tRNAs which point to the active sites of the catalytic dimer.</text>
</comment>
<dbReference type="NCBIfam" id="TIGR03531">
    <property type="entry name" value="selenium_SpcS"/>
    <property type="match status" value="1"/>
</dbReference>
<dbReference type="AlphaFoldDB" id="A0A1B0A9Q8"/>
<dbReference type="InterPro" id="IPR008829">
    <property type="entry name" value="SepSecS/SepCysS"/>
</dbReference>
<dbReference type="Pfam" id="PF05889">
    <property type="entry name" value="SepSecS"/>
    <property type="match status" value="1"/>
</dbReference>
<keyword evidence="10 18" id="KW-0663">Pyridoxal phosphate</keyword>
<evidence type="ECO:0000256" key="15">
    <source>
        <dbReference type="ARBA" id="ARBA00032048"/>
    </source>
</evidence>
<evidence type="ECO:0000256" key="8">
    <source>
        <dbReference type="ARBA" id="ARBA00022679"/>
    </source>
</evidence>
<dbReference type="EC" id="2.9.1.2" evidence="5 18"/>
<evidence type="ECO:0000256" key="19">
    <source>
        <dbReference type="PIRSR" id="PIRSR017689-1"/>
    </source>
</evidence>
<keyword evidence="8 18" id="KW-0808">Transferase</keyword>
<feature type="site" description="May act as a substrate filter by repelling compounds with a negatively charged alpha-carboxylate" evidence="20">
    <location>
        <position position="74"/>
    </location>
</feature>
<organism evidence="21 22">
    <name type="scientific">Glossina pallidipes</name>
    <name type="common">Tsetse fly</name>
    <dbReference type="NCBI Taxonomy" id="7398"/>
    <lineage>
        <taxon>Eukaryota</taxon>
        <taxon>Metazoa</taxon>
        <taxon>Ecdysozoa</taxon>
        <taxon>Arthropoda</taxon>
        <taxon>Hexapoda</taxon>
        <taxon>Insecta</taxon>
        <taxon>Pterygota</taxon>
        <taxon>Neoptera</taxon>
        <taxon>Endopterygota</taxon>
        <taxon>Diptera</taxon>
        <taxon>Brachycera</taxon>
        <taxon>Muscomorpha</taxon>
        <taxon>Hippoboscoidea</taxon>
        <taxon>Glossinidae</taxon>
        <taxon>Glossina</taxon>
    </lineage>
</organism>
<dbReference type="InterPro" id="IPR015424">
    <property type="entry name" value="PyrdxlP-dep_Trfase"/>
</dbReference>
<dbReference type="GO" id="GO:0098621">
    <property type="term" value="F:O-phosphoseryl-tRNA(Sec) selenium transferase activity"/>
    <property type="evidence" value="ECO:0007669"/>
    <property type="project" value="UniProtKB-EC"/>
</dbReference>
<evidence type="ECO:0000256" key="6">
    <source>
        <dbReference type="ARBA" id="ARBA00021963"/>
    </source>
</evidence>
<evidence type="ECO:0000256" key="16">
    <source>
        <dbReference type="ARBA" id="ARBA00032693"/>
    </source>
</evidence>
<name>A0A1B0A9Q8_GLOPL</name>
<dbReference type="GO" id="GO:0001514">
    <property type="term" value="P:selenocysteine incorporation"/>
    <property type="evidence" value="ECO:0007669"/>
    <property type="project" value="TreeGrafter"/>
</dbReference>
<evidence type="ECO:0000313" key="22">
    <source>
        <dbReference type="Proteomes" id="UP000092445"/>
    </source>
</evidence>
<evidence type="ECO:0000256" key="12">
    <source>
        <dbReference type="ARBA" id="ARBA00023266"/>
    </source>
</evidence>
<reference evidence="22" key="1">
    <citation type="submission" date="2014-03" db="EMBL/GenBank/DDBJ databases">
        <authorList>
            <person name="Aksoy S."/>
            <person name="Warren W."/>
            <person name="Wilson R.K."/>
        </authorList>
    </citation>
    <scope>NUCLEOTIDE SEQUENCE [LARGE SCALE GENOMIC DNA]</scope>
    <source>
        <strain evidence="22">IAEA</strain>
    </source>
</reference>
<evidence type="ECO:0000256" key="20">
    <source>
        <dbReference type="PIRSR" id="PIRSR017689-50"/>
    </source>
</evidence>
<evidence type="ECO:0000256" key="5">
    <source>
        <dbReference type="ARBA" id="ARBA00012464"/>
    </source>
</evidence>
<evidence type="ECO:0000256" key="7">
    <source>
        <dbReference type="ARBA" id="ARBA00022555"/>
    </source>
</evidence>
<dbReference type="GO" id="GO:0005737">
    <property type="term" value="C:cytoplasm"/>
    <property type="evidence" value="ECO:0007669"/>
    <property type="project" value="UniProtKB-SubCell"/>
</dbReference>
<dbReference type="Gene3D" id="3.40.640.10">
    <property type="entry name" value="Type I PLP-dependent aspartate aminotransferase-like (Major domain)"/>
    <property type="match status" value="1"/>
</dbReference>
<evidence type="ECO:0000256" key="11">
    <source>
        <dbReference type="ARBA" id="ARBA00022917"/>
    </source>
</evidence>
<evidence type="ECO:0000256" key="10">
    <source>
        <dbReference type="ARBA" id="ARBA00022898"/>
    </source>
</evidence>
<comment type="cofactor">
    <cofactor evidence="1 18 20">
        <name>pyridoxal 5'-phosphate</name>
        <dbReference type="ChEBI" id="CHEBI:597326"/>
    </cofactor>
</comment>
<dbReference type="PANTHER" id="PTHR12944:SF2">
    <property type="entry name" value="O-PHOSPHOSERYL-TRNA(SEC) SELENIUM TRANSFERASE"/>
    <property type="match status" value="1"/>
</dbReference>
<comment type="catalytic activity">
    <reaction evidence="17 18">
        <text>O-phospho-L-seryl-tRNA(Sec) + selenophosphate + H2O = L-selenocysteinyl-tRNA(Sec) + 2 phosphate</text>
        <dbReference type="Rhea" id="RHEA:25041"/>
        <dbReference type="Rhea" id="RHEA-COMP:9743"/>
        <dbReference type="Rhea" id="RHEA-COMP:9947"/>
        <dbReference type="ChEBI" id="CHEBI:15377"/>
        <dbReference type="ChEBI" id="CHEBI:16144"/>
        <dbReference type="ChEBI" id="CHEBI:43474"/>
        <dbReference type="ChEBI" id="CHEBI:78551"/>
        <dbReference type="ChEBI" id="CHEBI:78573"/>
        <dbReference type="EC" id="2.9.1.2"/>
    </reaction>
</comment>
<keyword evidence="22" id="KW-1185">Reference proteome</keyword>
<comment type="subcellular location">
    <subcellularLocation>
        <location evidence="18">Cytoplasm</location>
    </subcellularLocation>
</comment>
<evidence type="ECO:0000256" key="3">
    <source>
        <dbReference type="ARBA" id="ARBA00004822"/>
    </source>
</evidence>
<dbReference type="PANTHER" id="PTHR12944">
    <property type="entry name" value="SOLUBLE LIVER ANTIGEN/LIVER PANCREAS ANTIGEN"/>
    <property type="match status" value="1"/>
</dbReference>
<reference evidence="21" key="2">
    <citation type="submission" date="2020-05" db="UniProtKB">
        <authorList>
            <consortium name="EnsemblMetazoa"/>
        </authorList>
    </citation>
    <scope>IDENTIFICATION</scope>
    <source>
        <strain evidence="21">IAEA</strain>
    </source>
</reference>
<keyword evidence="12 18" id="KW-0711">Selenium</keyword>
<accession>A0A1B0A9Q8</accession>
<dbReference type="InterPro" id="IPR015421">
    <property type="entry name" value="PyrdxlP-dep_Trfase_major"/>
</dbReference>
<feature type="binding site" evidence="19">
    <location>
        <position position="415"/>
    </location>
    <ligand>
        <name>tRNA</name>
        <dbReference type="ChEBI" id="CHEBI:17843"/>
    </ligand>
</feature>
<feature type="binding site" evidence="19">
    <location>
        <position position="75"/>
    </location>
    <ligand>
        <name>pyridoxal 5'-phosphate</name>
        <dbReference type="ChEBI" id="CHEBI:597326"/>
    </ligand>
</feature>
<dbReference type="STRING" id="7398.A0A1B0A9Q8"/>
<dbReference type="VEuPathDB" id="VectorBase:GPAI038735"/>
<keyword evidence="18" id="KW-0963">Cytoplasm</keyword>
<feature type="binding site" evidence="19">
    <location>
        <position position="123"/>
    </location>
    <ligand>
        <name>substrate</name>
    </ligand>
</feature>
<comment type="function">
    <text evidence="2 18">Converts O-phosphoseryl-tRNA(Sec) to selenocysteinyl-tRNA(Sec) required for selenoprotein biosynthesis.</text>
</comment>
<keyword evidence="9 18" id="KW-0694">RNA-binding</keyword>
<comment type="pathway">
    <text evidence="3 18">Aminoacyl-tRNA biosynthesis; selenocysteinyl-tRNA(Sec) biosynthesis; selenocysteinyl-tRNA(Sec) from L-seryl-tRNA(Sec) (archaeal/eukaryal route): step 2/2.</text>
</comment>
<feature type="binding site" evidence="19">
    <location>
        <position position="333"/>
    </location>
    <ligand>
        <name>substrate</name>
    </ligand>
</feature>
<comment type="similarity">
    <text evidence="4 18">Belongs to the SepSecS family.</text>
</comment>
<evidence type="ECO:0000256" key="2">
    <source>
        <dbReference type="ARBA" id="ARBA00002552"/>
    </source>
</evidence>